<protein>
    <submittedName>
        <fullName evidence="2">Uncharacterized protein</fullName>
    </submittedName>
</protein>
<dbReference type="EMBL" id="OOEF01000016">
    <property type="protein sequence ID" value="SPK69927.1"/>
    <property type="molecule type" value="Genomic_DNA"/>
</dbReference>
<dbReference type="EMBL" id="OOEF01000032">
    <property type="protein sequence ID" value="SPK70162.1"/>
    <property type="molecule type" value="Genomic_DNA"/>
</dbReference>
<dbReference type="EMBL" id="LT991978">
    <property type="protein sequence ID" value="SPK77706.1"/>
    <property type="molecule type" value="Genomic_DNA"/>
</dbReference>
<accession>A0A375I9Y6</accession>
<proteinExistence type="predicted"/>
<dbReference type="Proteomes" id="UP000255505">
    <property type="component" value="Plasmid III"/>
</dbReference>
<keyword evidence="3" id="KW-0614">Plasmid</keyword>
<geneLocation type="plasmid" evidence="3">
    <name>III</name>
</geneLocation>
<evidence type="ECO:0000313" key="4">
    <source>
        <dbReference type="Proteomes" id="UP000255505"/>
    </source>
</evidence>
<gene>
    <name evidence="3" type="ORF">CT19425_P70046</name>
    <name evidence="1" type="ORF">CT19425_U230014</name>
    <name evidence="2" type="ORF">CT19425_U380016</name>
</gene>
<dbReference type="Proteomes" id="UP000255505">
    <property type="component" value="Unassembled WGS sequence"/>
</dbReference>
<sequence>MVDLSWMLANSTRGAETFANRGSLQTNRNCPCWNDVHLAPSSEPIRLSGSLKFLNVSDRLLALFEGQCMNARRRDLQTKRCNEPFHGLSAGLEGIDAVAPHLCRDQRFERIVELALALAQRRVGQPTQRRVVLAASPYANPCLAQNANPDRAMIFEVGVGVFTRLGKRRLGAAVIANRLGKRRNRAANAHWRDLRSTS</sequence>
<evidence type="ECO:0000313" key="1">
    <source>
        <dbReference type="EMBL" id="SPK69927.1"/>
    </source>
</evidence>
<evidence type="ECO:0000313" key="2">
    <source>
        <dbReference type="EMBL" id="SPK70162.1"/>
    </source>
</evidence>
<organism evidence="2 4">
    <name type="scientific">Cupriavidus taiwanensis</name>
    <dbReference type="NCBI Taxonomy" id="164546"/>
    <lineage>
        <taxon>Bacteria</taxon>
        <taxon>Pseudomonadati</taxon>
        <taxon>Pseudomonadota</taxon>
        <taxon>Betaproteobacteria</taxon>
        <taxon>Burkholderiales</taxon>
        <taxon>Burkholderiaceae</taxon>
        <taxon>Cupriavidus</taxon>
    </lineage>
</organism>
<dbReference type="AlphaFoldDB" id="A0A375I9Y6"/>
<reference evidence="2 4" key="1">
    <citation type="submission" date="2018-01" db="EMBL/GenBank/DDBJ databases">
        <authorList>
            <person name="Gaut B.S."/>
            <person name="Morton B.R."/>
            <person name="Clegg M.T."/>
            <person name="Duvall M.R."/>
        </authorList>
    </citation>
    <scope>NUCLEOTIDE SEQUENCE [LARGE SCALE GENOMIC DNA]</scope>
    <source>
        <strain evidence="2">Cupriavidus taiwanensis LMG 19425</strain>
        <plasmid evidence="4">Plasmid iii</plasmid>
    </source>
</reference>
<evidence type="ECO:0000313" key="3">
    <source>
        <dbReference type="EMBL" id="SPK77706.1"/>
    </source>
</evidence>
<name>A0A375I9Y6_9BURK</name>